<dbReference type="PROSITE" id="PS00211">
    <property type="entry name" value="ABC_TRANSPORTER_1"/>
    <property type="match status" value="1"/>
</dbReference>
<keyword evidence="6" id="KW-1278">Translocase</keyword>
<evidence type="ECO:0000259" key="10">
    <source>
        <dbReference type="PROSITE" id="PS51781"/>
    </source>
</evidence>
<keyword evidence="7 8" id="KW-0472">Membrane</keyword>
<dbReference type="InterPro" id="IPR027417">
    <property type="entry name" value="P-loop_NTPase"/>
</dbReference>
<dbReference type="InterPro" id="IPR003593">
    <property type="entry name" value="AAA+_ATPase"/>
</dbReference>
<keyword evidence="3" id="KW-1003">Cell membrane</keyword>
<dbReference type="InterPro" id="IPR015860">
    <property type="entry name" value="ABC_transpr_TagH-like"/>
</dbReference>
<keyword evidence="8" id="KW-1133">Transmembrane helix</keyword>
<dbReference type="InterPro" id="IPR003646">
    <property type="entry name" value="SH3-like_bac-type"/>
</dbReference>
<dbReference type="NCBIfam" id="NF010065">
    <property type="entry name" value="PRK13545.1"/>
    <property type="match status" value="1"/>
</dbReference>
<dbReference type="Gene3D" id="3.40.50.300">
    <property type="entry name" value="P-loop containing nucleotide triphosphate hydrolases"/>
    <property type="match status" value="1"/>
</dbReference>
<evidence type="ECO:0000256" key="4">
    <source>
        <dbReference type="ARBA" id="ARBA00022741"/>
    </source>
</evidence>
<evidence type="ECO:0000259" key="9">
    <source>
        <dbReference type="PROSITE" id="PS50893"/>
    </source>
</evidence>
<dbReference type="Pfam" id="PF08239">
    <property type="entry name" value="SH3_3"/>
    <property type="match status" value="1"/>
</dbReference>
<dbReference type="GO" id="GO:0140359">
    <property type="term" value="F:ABC-type transporter activity"/>
    <property type="evidence" value="ECO:0007669"/>
    <property type="project" value="InterPro"/>
</dbReference>
<evidence type="ECO:0000313" key="11">
    <source>
        <dbReference type="EMBL" id="SCB71229.1"/>
    </source>
</evidence>
<keyword evidence="4" id="KW-0547">Nucleotide-binding</keyword>
<dbReference type="GO" id="GO:0005524">
    <property type="term" value="F:ATP binding"/>
    <property type="evidence" value="ECO:0007669"/>
    <property type="project" value="UniProtKB-KW"/>
</dbReference>
<protein>
    <submittedName>
        <fullName evidence="11">Teichoic acids export ATP-binding protein TagH</fullName>
    </submittedName>
</protein>
<evidence type="ECO:0000256" key="5">
    <source>
        <dbReference type="ARBA" id="ARBA00022840"/>
    </source>
</evidence>
<evidence type="ECO:0000256" key="7">
    <source>
        <dbReference type="ARBA" id="ARBA00023136"/>
    </source>
</evidence>
<feature type="domain" description="ABC transporter" evidence="9">
    <location>
        <begin position="26"/>
        <end position="247"/>
    </location>
</feature>
<dbReference type="Pfam" id="PF00005">
    <property type="entry name" value="ABC_tran"/>
    <property type="match status" value="1"/>
</dbReference>
<dbReference type="InterPro" id="IPR017871">
    <property type="entry name" value="ABC_transporter-like_CS"/>
</dbReference>
<name>A0A1G4EYW2_BACMY</name>
<dbReference type="PANTHER" id="PTHR46743">
    <property type="entry name" value="TEICHOIC ACIDS EXPORT ATP-BINDING PROTEIN TAGH"/>
    <property type="match status" value="1"/>
</dbReference>
<evidence type="ECO:0000256" key="1">
    <source>
        <dbReference type="ARBA" id="ARBA00005417"/>
    </source>
</evidence>
<feature type="transmembrane region" description="Helical" evidence="8">
    <location>
        <begin position="295"/>
        <end position="315"/>
    </location>
</feature>
<dbReference type="PROSITE" id="PS50893">
    <property type="entry name" value="ABC_TRANSPORTER_2"/>
    <property type="match status" value="1"/>
</dbReference>
<proteinExistence type="inferred from homology"/>
<evidence type="ECO:0000256" key="3">
    <source>
        <dbReference type="ARBA" id="ARBA00022475"/>
    </source>
</evidence>
<accession>A0A1G4EYW2</accession>
<dbReference type="InterPro" id="IPR003439">
    <property type="entry name" value="ABC_transporter-like_ATP-bd"/>
</dbReference>
<evidence type="ECO:0000256" key="2">
    <source>
        <dbReference type="ARBA" id="ARBA00022448"/>
    </source>
</evidence>
<comment type="similarity">
    <text evidence="1">Belongs to the ABC transporter superfamily.</text>
</comment>
<dbReference type="FunFam" id="3.40.50.300:FF:003010">
    <property type="entry name" value="Teichoic acids export ATP-binding protein TagH"/>
    <property type="match status" value="1"/>
</dbReference>
<sequence>MNDLMNYKVKFKGVTKKFKMYNKSSDKLKDLFIKREDGDYHYALNKVSFEVPEGEIVGIVGLNGSGKSTLSNLIAGVTIPNKGKIEVEGSAALIAIASGLNNQLTGIENIELKGLMMGLTKEKIREITPKVIEFADIGKFMDQPVKTYSSGMKSRIGFAISVHIDPDILVIDEALSVGDQTFTKKCLDKMNEFKEQGKTIFFISHSLSQVQSFCTKALWLHYGQMKEYGDVNEVVGNYSDFLKRYNQMNTEEKKQLRQEQTLQFQHGLLQGKSKETTQGDCYQARKKRRKFKKKSGILVGVCFTISIGIIATGVYCKDLFSQIKVSENKEKMVQSKSTGEDEKVKEQSAKGKKYIVNSNNISIRKEPSKSSERLVLANFGEIFTVPNLTKDSGTNDNWIQILLPNGETGWVNAEYATPFTSSYVAMDDTKLDEVTSLLNRVYGMALKTVPTYFGKTVDELKAVYPRTLISSSTTLGKTSYKDGNVKFVIAQDKVVEVVFEDISMSFAKLHELLGKEIINNDSEKNYFFETKSYYIAARSDQTHKEIQLLSIMVKK</sequence>
<dbReference type="InterPro" id="IPR050683">
    <property type="entry name" value="Bact_Polysacc_Export_ATP-bd"/>
</dbReference>
<dbReference type="CDD" id="cd03220">
    <property type="entry name" value="ABC_KpsT_Wzt"/>
    <property type="match status" value="1"/>
</dbReference>
<keyword evidence="8" id="KW-0812">Transmembrane</keyword>
<evidence type="ECO:0000256" key="8">
    <source>
        <dbReference type="SAM" id="Phobius"/>
    </source>
</evidence>
<dbReference type="PANTHER" id="PTHR46743:SF2">
    <property type="entry name" value="TEICHOIC ACIDS EXPORT ATP-BINDING PROTEIN TAGH"/>
    <property type="match status" value="1"/>
</dbReference>
<dbReference type="Proteomes" id="UP000195696">
    <property type="component" value="Unassembled WGS sequence"/>
</dbReference>
<evidence type="ECO:0000313" key="12">
    <source>
        <dbReference type="Proteomes" id="UP000195696"/>
    </source>
</evidence>
<dbReference type="Gene3D" id="2.30.30.40">
    <property type="entry name" value="SH3 Domains"/>
    <property type="match status" value="1"/>
</dbReference>
<reference evidence="11 12" key="1">
    <citation type="submission" date="2016-08" db="EMBL/GenBank/DDBJ databases">
        <authorList>
            <person name="Seilhamer J.J."/>
        </authorList>
    </citation>
    <scope>NUCLEOTIDE SEQUENCE [LARGE SCALE GENOMIC DNA]</scope>
    <source>
        <strain evidence="11 12">SDA_GO95</strain>
    </source>
</reference>
<organism evidence="11 12">
    <name type="scientific">Bacillus mycoides</name>
    <dbReference type="NCBI Taxonomy" id="1405"/>
    <lineage>
        <taxon>Bacteria</taxon>
        <taxon>Bacillati</taxon>
        <taxon>Bacillota</taxon>
        <taxon>Bacilli</taxon>
        <taxon>Bacillales</taxon>
        <taxon>Bacillaceae</taxon>
        <taxon>Bacillus</taxon>
        <taxon>Bacillus cereus group</taxon>
    </lineage>
</organism>
<gene>
    <name evidence="11" type="ORF">BWGO95_05456</name>
</gene>
<dbReference type="PROSITE" id="PS51781">
    <property type="entry name" value="SH3B"/>
    <property type="match status" value="1"/>
</dbReference>
<feature type="domain" description="SH3b" evidence="10">
    <location>
        <begin position="351"/>
        <end position="420"/>
    </location>
</feature>
<dbReference type="SUPFAM" id="SSF52540">
    <property type="entry name" value="P-loop containing nucleoside triphosphate hydrolases"/>
    <property type="match status" value="1"/>
</dbReference>
<dbReference type="EMBL" id="FMAK01000061">
    <property type="protein sequence ID" value="SCB71229.1"/>
    <property type="molecule type" value="Genomic_DNA"/>
</dbReference>
<dbReference type="NCBIfam" id="NF010066">
    <property type="entry name" value="PRK13546.1"/>
    <property type="match status" value="1"/>
</dbReference>
<keyword evidence="2" id="KW-0813">Transport</keyword>
<evidence type="ECO:0000256" key="6">
    <source>
        <dbReference type="ARBA" id="ARBA00022967"/>
    </source>
</evidence>
<dbReference type="GO" id="GO:0016020">
    <property type="term" value="C:membrane"/>
    <property type="evidence" value="ECO:0007669"/>
    <property type="project" value="InterPro"/>
</dbReference>
<dbReference type="SMART" id="SM00382">
    <property type="entry name" value="AAA"/>
    <property type="match status" value="1"/>
</dbReference>
<keyword evidence="5 11" id="KW-0067">ATP-binding</keyword>
<dbReference type="GO" id="GO:0016887">
    <property type="term" value="F:ATP hydrolysis activity"/>
    <property type="evidence" value="ECO:0007669"/>
    <property type="project" value="InterPro"/>
</dbReference>
<dbReference type="AlphaFoldDB" id="A0A1G4EYW2"/>